<keyword evidence="6 9" id="KW-0472">Membrane</keyword>
<evidence type="ECO:0000256" key="6">
    <source>
        <dbReference type="ARBA" id="ARBA00023136"/>
    </source>
</evidence>
<evidence type="ECO:0000313" key="11">
    <source>
        <dbReference type="EMBL" id="MFC3301734.1"/>
    </source>
</evidence>
<accession>A0ABV7M8F9</accession>
<feature type="compositionally biased region" description="Low complexity" evidence="8">
    <location>
        <begin position="269"/>
        <end position="282"/>
    </location>
</feature>
<evidence type="ECO:0000313" key="12">
    <source>
        <dbReference type="Proteomes" id="UP001595607"/>
    </source>
</evidence>
<keyword evidence="12" id="KW-1185">Reference proteome</keyword>
<sequence length="282" mass="29624">MASEEDVLLREVDEDLSRDQTFERLRQFQIPLIAGAVAIIGGVAGWQFYESRKEETARLAAEAYVPLSFGAETEPDLASLRTFAEEADSGFAKLAAMRAAQQLGLQGDIEAARDLYASVYEDASVSAPMRDVARIRAAYALFNNRPEEAAEIASQVETEAFRAHAEEITSAAALVRGDYLAARAGFEALAASETAPPGLRARAETYAALADAAANGAAIQPAAPVPDATSFIERFGAELDAAGVGSGTSLGLPQLPDIQPAEQAEETAGENTGAGETGETPQ</sequence>
<feature type="transmembrane region" description="Helical" evidence="9">
    <location>
        <begin position="28"/>
        <end position="49"/>
    </location>
</feature>
<evidence type="ECO:0000256" key="9">
    <source>
        <dbReference type="SAM" id="Phobius"/>
    </source>
</evidence>
<evidence type="ECO:0000256" key="4">
    <source>
        <dbReference type="ARBA" id="ARBA00022692"/>
    </source>
</evidence>
<dbReference type="Proteomes" id="UP001595607">
    <property type="component" value="Unassembled WGS sequence"/>
</dbReference>
<evidence type="ECO:0000256" key="5">
    <source>
        <dbReference type="ARBA" id="ARBA00022989"/>
    </source>
</evidence>
<dbReference type="PANTHER" id="PTHR38035:SF1">
    <property type="entry name" value="ANCILLARY SECYEG TRANSLOCON SUBUNIT"/>
    <property type="match status" value="1"/>
</dbReference>
<evidence type="ECO:0000256" key="7">
    <source>
        <dbReference type="ARBA" id="ARBA00023186"/>
    </source>
</evidence>
<keyword evidence="7" id="KW-0143">Chaperone</keyword>
<dbReference type="RefSeq" id="WP_189573303.1">
    <property type="nucleotide sequence ID" value="NZ_BMXU01000001.1"/>
</dbReference>
<organism evidence="11 12">
    <name type="scientific">Parvularcula lutaonensis</name>
    <dbReference type="NCBI Taxonomy" id="491923"/>
    <lineage>
        <taxon>Bacteria</taxon>
        <taxon>Pseudomonadati</taxon>
        <taxon>Pseudomonadota</taxon>
        <taxon>Alphaproteobacteria</taxon>
        <taxon>Parvularculales</taxon>
        <taxon>Parvularculaceae</taxon>
        <taxon>Parvularcula</taxon>
    </lineage>
</organism>
<keyword evidence="3" id="KW-1003">Cell membrane</keyword>
<evidence type="ECO:0000256" key="8">
    <source>
        <dbReference type="SAM" id="MobiDB-lite"/>
    </source>
</evidence>
<name>A0ABV7M8F9_9PROT</name>
<protein>
    <submittedName>
        <fullName evidence="11">Tetratricopeptide repeat protein</fullName>
    </submittedName>
</protein>
<reference evidence="12" key="1">
    <citation type="journal article" date="2019" name="Int. J. Syst. Evol. Microbiol.">
        <title>The Global Catalogue of Microorganisms (GCM) 10K type strain sequencing project: providing services to taxonomists for standard genome sequencing and annotation.</title>
        <authorList>
            <consortium name="The Broad Institute Genomics Platform"/>
            <consortium name="The Broad Institute Genome Sequencing Center for Infectious Disease"/>
            <person name="Wu L."/>
            <person name="Ma J."/>
        </authorList>
    </citation>
    <scope>NUCLEOTIDE SEQUENCE [LARGE SCALE GENOMIC DNA]</scope>
    <source>
        <strain evidence="12">KCTC 22245</strain>
    </source>
</reference>
<proteinExistence type="predicted"/>
<evidence type="ECO:0000259" key="10">
    <source>
        <dbReference type="Pfam" id="PF09976"/>
    </source>
</evidence>
<feature type="domain" description="Ancillary SecYEG translocon subunit/Cell division coordinator CpoB TPR" evidence="10">
    <location>
        <begin position="30"/>
        <end position="188"/>
    </location>
</feature>
<evidence type="ECO:0000256" key="2">
    <source>
        <dbReference type="ARBA" id="ARBA00004236"/>
    </source>
</evidence>
<evidence type="ECO:0000256" key="3">
    <source>
        <dbReference type="ARBA" id="ARBA00022475"/>
    </source>
</evidence>
<dbReference type="Pfam" id="PF09976">
    <property type="entry name" value="TPR_21"/>
    <property type="match status" value="1"/>
</dbReference>
<dbReference type="InterPro" id="IPR026039">
    <property type="entry name" value="YfgM"/>
</dbReference>
<feature type="region of interest" description="Disordered" evidence="8">
    <location>
        <begin position="246"/>
        <end position="282"/>
    </location>
</feature>
<evidence type="ECO:0000256" key="1">
    <source>
        <dbReference type="ARBA" id="ARBA00004167"/>
    </source>
</evidence>
<keyword evidence="4 9" id="KW-0812">Transmembrane</keyword>
<comment type="subcellular location">
    <subcellularLocation>
        <location evidence="2">Cell membrane</location>
    </subcellularLocation>
    <subcellularLocation>
        <location evidence="1">Membrane</location>
        <topology evidence="1">Single-pass membrane protein</topology>
    </subcellularLocation>
</comment>
<gene>
    <name evidence="11" type="ORF">ACFONP_03210</name>
</gene>
<dbReference type="EMBL" id="JBHRVA010000002">
    <property type="protein sequence ID" value="MFC3301734.1"/>
    <property type="molecule type" value="Genomic_DNA"/>
</dbReference>
<keyword evidence="5 9" id="KW-1133">Transmembrane helix</keyword>
<comment type="caution">
    <text evidence="11">The sequence shown here is derived from an EMBL/GenBank/DDBJ whole genome shotgun (WGS) entry which is preliminary data.</text>
</comment>
<dbReference type="PANTHER" id="PTHR38035">
    <property type="entry name" value="UPF0070 PROTEIN YFGM"/>
    <property type="match status" value="1"/>
</dbReference>
<dbReference type="InterPro" id="IPR018704">
    <property type="entry name" value="SecYEG/CpoB_TPR"/>
</dbReference>